<dbReference type="FunFam" id="3.40.50.10140:FF:000007">
    <property type="entry name" value="Disease resistance protein (TIR-NBS-LRR class)"/>
    <property type="match status" value="1"/>
</dbReference>
<dbReference type="InterPro" id="IPR035897">
    <property type="entry name" value="Toll_tir_struct_dom_sf"/>
</dbReference>
<dbReference type="SUPFAM" id="SSF52200">
    <property type="entry name" value="Toll/Interleukin receptor TIR domain"/>
    <property type="match status" value="1"/>
</dbReference>
<evidence type="ECO:0000256" key="4">
    <source>
        <dbReference type="ARBA" id="ARBA00023027"/>
    </source>
</evidence>
<dbReference type="SMART" id="SM00369">
    <property type="entry name" value="LRR_TYP"/>
    <property type="match status" value="7"/>
</dbReference>
<reference evidence="6" key="1">
    <citation type="submission" date="2025-08" db="UniProtKB">
        <authorList>
            <consortium name="RefSeq"/>
        </authorList>
    </citation>
    <scope>IDENTIFICATION</scope>
</reference>
<dbReference type="InterPro" id="IPR058192">
    <property type="entry name" value="WHD_ROQ1-like"/>
</dbReference>
<dbReference type="OMA" id="CAYLTKI"/>
<organism evidence="5 6">
    <name type="scientific">Nelumbo nucifera</name>
    <name type="common">Sacred lotus</name>
    <dbReference type="NCBI Taxonomy" id="4432"/>
    <lineage>
        <taxon>Eukaryota</taxon>
        <taxon>Viridiplantae</taxon>
        <taxon>Streptophyta</taxon>
        <taxon>Embryophyta</taxon>
        <taxon>Tracheophyta</taxon>
        <taxon>Spermatophyta</taxon>
        <taxon>Magnoliopsida</taxon>
        <taxon>Proteales</taxon>
        <taxon>Nelumbonaceae</taxon>
        <taxon>Nelumbo</taxon>
    </lineage>
</organism>
<evidence type="ECO:0000256" key="1">
    <source>
        <dbReference type="ARBA" id="ARBA00022614"/>
    </source>
</evidence>
<dbReference type="SMART" id="SM00255">
    <property type="entry name" value="TIR"/>
    <property type="match status" value="1"/>
</dbReference>
<dbReference type="PANTHER" id="PTHR11017:SF385">
    <property type="entry name" value="DISEASE RESISTANCE PROTEIN (TIR-NBS-LRR CLASS)-RELATED"/>
    <property type="match status" value="1"/>
</dbReference>
<gene>
    <name evidence="6" type="primary">LOC104593583</name>
</gene>
<dbReference type="GeneID" id="104593583"/>
<keyword evidence="1" id="KW-0433">Leucine-rich repeat</keyword>
<dbReference type="InterPro" id="IPR032675">
    <property type="entry name" value="LRR_dom_sf"/>
</dbReference>
<dbReference type="GO" id="GO:0007165">
    <property type="term" value="P:signal transduction"/>
    <property type="evidence" value="ECO:0007669"/>
    <property type="project" value="InterPro"/>
</dbReference>
<sequence>MEEDVYLQGPPPIVFRWDVFLSFRGEDTRHGFTMNLFDELVRENIRTFMDDDGLQRGEEIAPSLLTAIEDSSASIVVISKKYASSRWCLEELAKIVECRRTILPVFYEVDPSDVRQQKGPFKDDFEKLEKRFGVEKVLIWREAMTKAGGTAGWDSRTWNDESELIQALVKKISTVSSNTPLGVAKYPVGISSRVEEVMRVLDVKSNDVRVLGLIGMGGIGKTTLAKAVYNKMVSQFKHHSFIFNVREASRGGCNLVSLQKKLLRDLFPTDAPPVDDISKGINIIKQRIHGRPVLVVLDDVDDARVLEALVGGRDWFCDGSRIIITTRDRQVLEDIANVFYDVKVLSGTEPLQLFSYHAFGREKTPETFMSFSKEIASLTGGLPLALEVFGSLLLGNKVKKYWEDALEKLRKIPPYEIKELLKISYDALDEECKRIFLDIACFFCSMDMSRENAIDILKGCGFHAETAITELEKKSLIRIIDGNTLWMHDQIRGMGQNIVQQECVEDPGKRSRLWDQDEVMSVLDIANKGTRKIEGIILDTGEKKIKRILSSEGYSKIINRGRPISWLKEKFKNTFSFEAEEKEVKLRTDSFEPMINLRLLQINHANMEGSFKLIPSELRWLEWKGCPLDAFPSDFSTPKLSVLDLSESKIRHVWKSRWMGGQYKMAKKLKVMNLYGCYNLIATPDFVWHPNLEKLILERCTELIYVHKSIGDLSMLRILNLKDCRNLMEFPTDVSGLRKLEKLILSGCSNLKELPTDLRSLTSLTELLVDGTAIEKLPDSISCLTKLETFSLRRCLSLTQLPTSIGKLVSLRELYLDGSSSFKEIPISIGSLKSLEKLNLAGCKLITILPDSIGNMESLLSLFLSSTSIRELPDSIGLLSHLKLLSLFHCESLSNLPNSIGRLISLSELHLDYTSIKGLPDEIGKLNMLENLEMRFCNSLRCLPDSIVNISSLTTLILNDVIITELPESIGQLEKLKILNINKCKRLRSLPSSIGNLKNLHTLLMEGTDITDLPRSFGNLSSLGVLRITKRLHLQKPQNIIAEYSEQTILTAQQNKFFVLPTSFSNLSFLYELNAHSCGLSGEIPNDFEKLSSLETLDIGRNNICRLPSSLRGLSLLRSLILSHCVELKSLPPLPSSLLHVNIANCTALESISDLSNLKNLAHLDLTNCNKVIDVPGLESLKSLKWLYMSGCTACCSVVKRRLSKVALRHIRNLSLPGSDIPHWFVQESLNFSSRRNRKIRNVIICVVISLDQQLQDDFREAEIVIPDVIASILREPGPRSIFNTALNLQGIPKTHEDQIYLCRYPDCNPLVSLLEDGDRIQVKMRDPPFIGGLQLKKYGTHLVFEDDDDYDYGDDDAEPSHESQLSVSEKLAKFFRSLE</sequence>
<dbReference type="InterPro" id="IPR000157">
    <property type="entry name" value="TIR_dom"/>
</dbReference>
<dbReference type="SUPFAM" id="SSF52058">
    <property type="entry name" value="L domain-like"/>
    <property type="match status" value="2"/>
</dbReference>
<dbReference type="Proteomes" id="UP000189703">
    <property type="component" value="Unplaced"/>
</dbReference>
<dbReference type="Pfam" id="PF23286">
    <property type="entry name" value="LRR_13"/>
    <property type="match status" value="1"/>
</dbReference>
<evidence type="ECO:0000256" key="2">
    <source>
        <dbReference type="ARBA" id="ARBA00022737"/>
    </source>
</evidence>
<dbReference type="PRINTS" id="PR00364">
    <property type="entry name" value="DISEASERSIST"/>
</dbReference>
<dbReference type="Gene3D" id="1.10.8.430">
    <property type="entry name" value="Helical domain of apoptotic protease-activating factors"/>
    <property type="match status" value="1"/>
</dbReference>
<evidence type="ECO:0000313" key="5">
    <source>
        <dbReference type="Proteomes" id="UP000189703"/>
    </source>
</evidence>
<dbReference type="OrthoDB" id="2018313at2759"/>
<dbReference type="PROSITE" id="PS50104">
    <property type="entry name" value="TIR"/>
    <property type="match status" value="1"/>
</dbReference>
<keyword evidence="2" id="KW-0677">Repeat</keyword>
<dbReference type="Pfam" id="PF00931">
    <property type="entry name" value="NB-ARC"/>
    <property type="match status" value="1"/>
</dbReference>
<keyword evidence="3" id="KW-0611">Plant defense</keyword>
<dbReference type="Gene3D" id="3.40.50.300">
    <property type="entry name" value="P-loop containing nucleotide triphosphate hydrolases"/>
    <property type="match status" value="1"/>
</dbReference>
<dbReference type="eggNOG" id="ENOG502QQJE">
    <property type="taxonomic scope" value="Eukaryota"/>
</dbReference>
<evidence type="ECO:0000313" key="6">
    <source>
        <dbReference type="RefSeq" id="XP_010251791.1"/>
    </source>
</evidence>
<dbReference type="InterPro" id="IPR058546">
    <property type="entry name" value="RPS4B/Roq1-like_LRR"/>
</dbReference>
<dbReference type="Pfam" id="PF01582">
    <property type="entry name" value="TIR"/>
    <property type="match status" value="1"/>
</dbReference>
<dbReference type="InterPro" id="IPR001611">
    <property type="entry name" value="Leu-rich_rpt"/>
</dbReference>
<dbReference type="InterPro" id="IPR003591">
    <property type="entry name" value="Leu-rich_rpt_typical-subtyp"/>
</dbReference>
<dbReference type="Pfam" id="PF23282">
    <property type="entry name" value="WHD_ROQ1"/>
    <property type="match status" value="1"/>
</dbReference>
<protein>
    <submittedName>
        <fullName evidence="6">TMV resistance protein N-like</fullName>
    </submittedName>
</protein>
<dbReference type="InterPro" id="IPR002182">
    <property type="entry name" value="NB-ARC"/>
</dbReference>
<keyword evidence="4" id="KW-0520">NAD</keyword>
<evidence type="ECO:0000256" key="3">
    <source>
        <dbReference type="ARBA" id="ARBA00022821"/>
    </source>
</evidence>
<dbReference type="Pfam" id="PF23598">
    <property type="entry name" value="LRR_14"/>
    <property type="match status" value="1"/>
</dbReference>
<name>A0A1U7ZTU6_NELNU</name>
<dbReference type="PANTHER" id="PTHR11017">
    <property type="entry name" value="LEUCINE-RICH REPEAT-CONTAINING PROTEIN"/>
    <property type="match status" value="1"/>
</dbReference>
<accession>A0A1U7ZTU6</accession>
<dbReference type="Gene3D" id="3.40.50.10140">
    <property type="entry name" value="Toll/interleukin-1 receptor homology (TIR) domain"/>
    <property type="match status" value="1"/>
</dbReference>
<dbReference type="GO" id="GO:0043531">
    <property type="term" value="F:ADP binding"/>
    <property type="evidence" value="ECO:0007669"/>
    <property type="project" value="InterPro"/>
</dbReference>
<keyword evidence="5" id="KW-1185">Reference proteome</keyword>
<dbReference type="InterPro" id="IPR027417">
    <property type="entry name" value="P-loop_NTPase"/>
</dbReference>
<dbReference type="Gene3D" id="3.80.10.10">
    <property type="entry name" value="Ribonuclease Inhibitor"/>
    <property type="match status" value="3"/>
</dbReference>
<proteinExistence type="predicted"/>
<dbReference type="InterPro" id="IPR042197">
    <property type="entry name" value="Apaf_helical"/>
</dbReference>
<dbReference type="SUPFAM" id="SSF52540">
    <property type="entry name" value="P-loop containing nucleoside triphosphate hydrolases"/>
    <property type="match status" value="1"/>
</dbReference>
<dbReference type="FunCoup" id="A0A1U7ZTU6">
    <property type="interactions" value="140"/>
</dbReference>
<dbReference type="InterPro" id="IPR044974">
    <property type="entry name" value="Disease_R_plants"/>
</dbReference>
<dbReference type="RefSeq" id="XP_010251791.1">
    <property type="nucleotide sequence ID" value="XM_010253489.2"/>
</dbReference>
<dbReference type="PROSITE" id="PS51450">
    <property type="entry name" value="LRR"/>
    <property type="match status" value="1"/>
</dbReference>
<dbReference type="GO" id="GO:0006952">
    <property type="term" value="P:defense response"/>
    <property type="evidence" value="ECO:0007669"/>
    <property type="project" value="UniProtKB-KW"/>
</dbReference>
<dbReference type="InterPro" id="IPR055414">
    <property type="entry name" value="LRR_R13L4/SHOC2-like"/>
</dbReference>
<dbReference type="Pfam" id="PF00560">
    <property type="entry name" value="LRR_1"/>
    <property type="match status" value="1"/>
</dbReference>
<dbReference type="KEGG" id="nnu:104593583"/>
<dbReference type="GO" id="GO:0051707">
    <property type="term" value="P:response to other organism"/>
    <property type="evidence" value="ECO:0007669"/>
    <property type="project" value="UniProtKB-ARBA"/>
</dbReference>